<feature type="region of interest" description="Disordered" evidence="12">
    <location>
        <begin position="174"/>
        <end position="197"/>
    </location>
</feature>
<gene>
    <name evidence="14" type="ORF">SELMODRAFT_102667</name>
</gene>
<organism evidence="15">
    <name type="scientific">Selaginella moellendorffii</name>
    <name type="common">Spikemoss</name>
    <dbReference type="NCBI Taxonomy" id="88036"/>
    <lineage>
        <taxon>Eukaryota</taxon>
        <taxon>Viridiplantae</taxon>
        <taxon>Streptophyta</taxon>
        <taxon>Embryophyta</taxon>
        <taxon>Tracheophyta</taxon>
        <taxon>Lycopodiopsida</taxon>
        <taxon>Selaginellales</taxon>
        <taxon>Selaginellaceae</taxon>
        <taxon>Selaginella</taxon>
    </lineage>
</organism>
<dbReference type="GO" id="GO:0005886">
    <property type="term" value="C:plasma membrane"/>
    <property type="evidence" value="ECO:0000318"/>
    <property type="project" value="GO_Central"/>
</dbReference>
<dbReference type="PROSITE" id="PS00107">
    <property type="entry name" value="PROTEIN_KINASE_ATP"/>
    <property type="match status" value="1"/>
</dbReference>
<feature type="region of interest" description="Disordered" evidence="12">
    <location>
        <begin position="400"/>
        <end position="440"/>
    </location>
</feature>
<feature type="domain" description="Protein kinase" evidence="13">
    <location>
        <begin position="21"/>
        <end position="355"/>
    </location>
</feature>
<comment type="similarity">
    <text evidence="1">Belongs to the protein kinase superfamily. AGC Ser/Thr protein kinase family.</text>
</comment>
<dbReference type="FunFam" id="1.10.510.10:FF:000312">
    <property type="entry name" value="Serine/threonine-protein kinase OXI1"/>
    <property type="match status" value="1"/>
</dbReference>
<dbReference type="eggNOG" id="KOG0610">
    <property type="taxonomic scope" value="Eukaryota"/>
</dbReference>
<dbReference type="AlphaFoldDB" id="D8RV74"/>
<proteinExistence type="inferred from homology"/>
<dbReference type="KEGG" id="smo:SELMODRAFT_102667"/>
<evidence type="ECO:0000256" key="5">
    <source>
        <dbReference type="ARBA" id="ARBA00022741"/>
    </source>
</evidence>
<dbReference type="InParanoid" id="D8RV74"/>
<reference evidence="14 15" key="1">
    <citation type="journal article" date="2011" name="Science">
        <title>The Selaginella genome identifies genetic changes associated with the evolution of vascular plants.</title>
        <authorList>
            <person name="Banks J.A."/>
            <person name="Nishiyama T."/>
            <person name="Hasebe M."/>
            <person name="Bowman J.L."/>
            <person name="Gribskov M."/>
            <person name="dePamphilis C."/>
            <person name="Albert V.A."/>
            <person name="Aono N."/>
            <person name="Aoyama T."/>
            <person name="Ambrose B.A."/>
            <person name="Ashton N.W."/>
            <person name="Axtell M.J."/>
            <person name="Barker E."/>
            <person name="Barker M.S."/>
            <person name="Bennetzen J.L."/>
            <person name="Bonawitz N.D."/>
            <person name="Chapple C."/>
            <person name="Cheng C."/>
            <person name="Correa L.G."/>
            <person name="Dacre M."/>
            <person name="DeBarry J."/>
            <person name="Dreyer I."/>
            <person name="Elias M."/>
            <person name="Engstrom E.M."/>
            <person name="Estelle M."/>
            <person name="Feng L."/>
            <person name="Finet C."/>
            <person name="Floyd S.K."/>
            <person name="Frommer W.B."/>
            <person name="Fujita T."/>
            <person name="Gramzow L."/>
            <person name="Gutensohn M."/>
            <person name="Harholt J."/>
            <person name="Hattori M."/>
            <person name="Heyl A."/>
            <person name="Hirai T."/>
            <person name="Hiwatashi Y."/>
            <person name="Ishikawa M."/>
            <person name="Iwata M."/>
            <person name="Karol K.G."/>
            <person name="Koehler B."/>
            <person name="Kolukisaoglu U."/>
            <person name="Kubo M."/>
            <person name="Kurata T."/>
            <person name="Lalonde S."/>
            <person name="Li K."/>
            <person name="Li Y."/>
            <person name="Litt A."/>
            <person name="Lyons E."/>
            <person name="Manning G."/>
            <person name="Maruyama T."/>
            <person name="Michael T.P."/>
            <person name="Mikami K."/>
            <person name="Miyazaki S."/>
            <person name="Morinaga S."/>
            <person name="Murata T."/>
            <person name="Mueller-Roeber B."/>
            <person name="Nelson D.R."/>
            <person name="Obara M."/>
            <person name="Oguri Y."/>
            <person name="Olmstead R.G."/>
            <person name="Onodera N."/>
            <person name="Petersen B.L."/>
            <person name="Pils B."/>
            <person name="Prigge M."/>
            <person name="Rensing S.A."/>
            <person name="Riano-Pachon D.M."/>
            <person name="Roberts A.W."/>
            <person name="Sato Y."/>
            <person name="Scheller H.V."/>
            <person name="Schulz B."/>
            <person name="Schulz C."/>
            <person name="Shakirov E.V."/>
            <person name="Shibagaki N."/>
            <person name="Shinohara N."/>
            <person name="Shippen D.E."/>
            <person name="Soerensen I."/>
            <person name="Sotooka R."/>
            <person name="Sugimoto N."/>
            <person name="Sugita M."/>
            <person name="Sumikawa N."/>
            <person name="Tanurdzic M."/>
            <person name="Theissen G."/>
            <person name="Ulvskov P."/>
            <person name="Wakazuki S."/>
            <person name="Weng J.K."/>
            <person name="Willats W.W."/>
            <person name="Wipf D."/>
            <person name="Wolf P.G."/>
            <person name="Yang L."/>
            <person name="Zimmer A.D."/>
            <person name="Zhu Q."/>
            <person name="Mitros T."/>
            <person name="Hellsten U."/>
            <person name="Loque D."/>
            <person name="Otillar R."/>
            <person name="Salamov A."/>
            <person name="Schmutz J."/>
            <person name="Shapiro H."/>
            <person name="Lindquist E."/>
            <person name="Lucas S."/>
            <person name="Rokhsar D."/>
            <person name="Grigoriev I.V."/>
        </authorList>
    </citation>
    <scope>NUCLEOTIDE SEQUENCE [LARGE SCALE GENOMIC DNA]</scope>
</reference>
<evidence type="ECO:0000256" key="9">
    <source>
        <dbReference type="ARBA" id="ARBA00048679"/>
    </source>
</evidence>
<dbReference type="EC" id="2.7.11.1" evidence="2"/>
<keyword evidence="7 10" id="KW-0067">ATP-binding</keyword>
<evidence type="ECO:0000256" key="11">
    <source>
        <dbReference type="RuleBase" id="RU000304"/>
    </source>
</evidence>
<dbReference type="FunFam" id="3.30.200.20:FF:000042">
    <property type="entry name" value="Aurora kinase A"/>
    <property type="match status" value="1"/>
</dbReference>
<evidence type="ECO:0000256" key="4">
    <source>
        <dbReference type="ARBA" id="ARBA00022679"/>
    </source>
</evidence>
<dbReference type="FunFam" id="1.10.510.10:FF:000294">
    <property type="entry name" value="Serine/threonine-protein kinase OXI1"/>
    <property type="match status" value="1"/>
</dbReference>
<dbReference type="InterPro" id="IPR008271">
    <property type="entry name" value="Ser/Thr_kinase_AS"/>
</dbReference>
<dbReference type="EMBL" id="GL377591">
    <property type="protein sequence ID" value="EFJ23909.1"/>
    <property type="molecule type" value="Genomic_DNA"/>
</dbReference>
<dbReference type="Proteomes" id="UP000001514">
    <property type="component" value="Unassembled WGS sequence"/>
</dbReference>
<keyword evidence="3 11" id="KW-0723">Serine/threonine-protein kinase</keyword>
<keyword evidence="4" id="KW-0808">Transferase</keyword>
<dbReference type="Pfam" id="PF00069">
    <property type="entry name" value="Pkinase"/>
    <property type="match status" value="2"/>
</dbReference>
<evidence type="ECO:0000256" key="7">
    <source>
        <dbReference type="ARBA" id="ARBA00022840"/>
    </source>
</evidence>
<dbReference type="HOGENOM" id="CLU_000288_63_30_1"/>
<evidence type="ECO:0000256" key="10">
    <source>
        <dbReference type="PROSITE-ProRule" id="PRU10141"/>
    </source>
</evidence>
<feature type="binding site" evidence="10">
    <location>
        <position position="50"/>
    </location>
    <ligand>
        <name>ATP</name>
        <dbReference type="ChEBI" id="CHEBI:30616"/>
    </ligand>
</feature>
<evidence type="ECO:0000313" key="14">
    <source>
        <dbReference type="EMBL" id="EFJ23909.1"/>
    </source>
</evidence>
<evidence type="ECO:0000256" key="3">
    <source>
        <dbReference type="ARBA" id="ARBA00022527"/>
    </source>
</evidence>
<comment type="catalytic activity">
    <reaction evidence="8">
        <text>L-threonyl-[protein] + ATP = O-phospho-L-threonyl-[protein] + ADP + H(+)</text>
        <dbReference type="Rhea" id="RHEA:46608"/>
        <dbReference type="Rhea" id="RHEA-COMP:11060"/>
        <dbReference type="Rhea" id="RHEA-COMP:11605"/>
        <dbReference type="ChEBI" id="CHEBI:15378"/>
        <dbReference type="ChEBI" id="CHEBI:30013"/>
        <dbReference type="ChEBI" id="CHEBI:30616"/>
        <dbReference type="ChEBI" id="CHEBI:61977"/>
        <dbReference type="ChEBI" id="CHEBI:456216"/>
        <dbReference type="EC" id="2.7.11.1"/>
    </reaction>
</comment>
<dbReference type="PROSITE" id="PS00108">
    <property type="entry name" value="PROTEIN_KINASE_ST"/>
    <property type="match status" value="1"/>
</dbReference>
<dbReference type="InterPro" id="IPR000719">
    <property type="entry name" value="Prot_kinase_dom"/>
</dbReference>
<evidence type="ECO:0000256" key="6">
    <source>
        <dbReference type="ARBA" id="ARBA00022777"/>
    </source>
</evidence>
<dbReference type="GO" id="GO:0005634">
    <property type="term" value="C:nucleus"/>
    <property type="evidence" value="ECO:0000318"/>
    <property type="project" value="GO_Central"/>
</dbReference>
<protein>
    <recommendedName>
        <fullName evidence="2">non-specific serine/threonine protein kinase</fullName>
        <ecNumber evidence="2">2.7.11.1</ecNumber>
    </recommendedName>
</protein>
<sequence>MLSRSDSHGSDLVPGYESDDFNALKRLGYGDMGTVFLATLRNTGQPLAMKVMNKEVVKARHNQYRVERELEILSMLSHSFTPKLFSHFESKKNIYFVMDYCPGGDMNRLRQRQPEKRFSENAARFYAAEVCLAIEYLHKSGIIYRDLKPENVLIQEDGHIMLTDFDLSVRIEQDRDHHHHPGAPAPAPAPQPKQNKMKKLPFMCSTPLSVDVGCAARKAVDVKPSHRPTKKIFPSEMRGRKGAAAAAAAAKEIKSQSFVGTEEYVAPEMILGSGHGKPLDWWTLGVFLYEMIYGVTPFKGRNRRETFLNILSSQPAFPGDWTEASDLISKLLAKDPTKRLGCQGGAEEIKSHAFFRGVDWEAIQHVARPPWVPEPLAIDEERMEVVTVDELLKQTMPATTIQSTPATTMSWSSSKVSSSSMRKEEEEEIDSRRSSSSTISYEFSDNRERDCFGEF</sequence>
<dbReference type="Gene3D" id="3.30.200.20">
    <property type="entry name" value="Phosphorylase Kinase, domain 1"/>
    <property type="match status" value="1"/>
</dbReference>
<dbReference type="PROSITE" id="PS50011">
    <property type="entry name" value="PROTEIN_KINASE_DOM"/>
    <property type="match status" value="1"/>
</dbReference>
<dbReference type="Gramene" id="EFJ23909">
    <property type="protein sequence ID" value="EFJ23909"/>
    <property type="gene ID" value="SELMODRAFT_102667"/>
</dbReference>
<evidence type="ECO:0000313" key="15">
    <source>
        <dbReference type="Proteomes" id="UP000001514"/>
    </source>
</evidence>
<comment type="catalytic activity">
    <reaction evidence="9">
        <text>L-seryl-[protein] + ATP = O-phospho-L-seryl-[protein] + ADP + H(+)</text>
        <dbReference type="Rhea" id="RHEA:17989"/>
        <dbReference type="Rhea" id="RHEA-COMP:9863"/>
        <dbReference type="Rhea" id="RHEA-COMP:11604"/>
        <dbReference type="ChEBI" id="CHEBI:15378"/>
        <dbReference type="ChEBI" id="CHEBI:29999"/>
        <dbReference type="ChEBI" id="CHEBI:30616"/>
        <dbReference type="ChEBI" id="CHEBI:83421"/>
        <dbReference type="ChEBI" id="CHEBI:456216"/>
        <dbReference type="EC" id="2.7.11.1"/>
    </reaction>
</comment>
<dbReference type="GO" id="GO:0005524">
    <property type="term" value="F:ATP binding"/>
    <property type="evidence" value="ECO:0007669"/>
    <property type="project" value="UniProtKB-UniRule"/>
</dbReference>
<evidence type="ECO:0000256" key="2">
    <source>
        <dbReference type="ARBA" id="ARBA00012513"/>
    </source>
</evidence>
<evidence type="ECO:0000256" key="1">
    <source>
        <dbReference type="ARBA" id="ARBA00009903"/>
    </source>
</evidence>
<feature type="compositionally biased region" description="Low complexity" evidence="12">
    <location>
        <begin position="410"/>
        <end position="420"/>
    </location>
</feature>
<dbReference type="GO" id="GO:0004674">
    <property type="term" value="F:protein serine/threonine kinase activity"/>
    <property type="evidence" value="ECO:0000318"/>
    <property type="project" value="GO_Central"/>
</dbReference>
<accession>D8RV74</accession>
<evidence type="ECO:0000256" key="8">
    <source>
        <dbReference type="ARBA" id="ARBA00047899"/>
    </source>
</evidence>
<dbReference type="Gene3D" id="1.10.510.10">
    <property type="entry name" value="Transferase(Phosphotransferase) domain 1"/>
    <property type="match status" value="2"/>
</dbReference>
<evidence type="ECO:0000256" key="12">
    <source>
        <dbReference type="SAM" id="MobiDB-lite"/>
    </source>
</evidence>
<dbReference type="OrthoDB" id="432483at2759"/>
<dbReference type="SUPFAM" id="SSF56112">
    <property type="entry name" value="Protein kinase-like (PK-like)"/>
    <property type="match status" value="1"/>
</dbReference>
<dbReference type="GO" id="GO:0005737">
    <property type="term" value="C:cytoplasm"/>
    <property type="evidence" value="ECO:0000318"/>
    <property type="project" value="GO_Central"/>
</dbReference>
<keyword evidence="6" id="KW-0418">Kinase</keyword>
<dbReference type="SMART" id="SM00220">
    <property type="entry name" value="S_TKc"/>
    <property type="match status" value="1"/>
</dbReference>
<dbReference type="InterPro" id="IPR017441">
    <property type="entry name" value="Protein_kinase_ATP_BS"/>
</dbReference>
<evidence type="ECO:0000259" key="13">
    <source>
        <dbReference type="PROSITE" id="PS50011"/>
    </source>
</evidence>
<dbReference type="PANTHER" id="PTHR45637">
    <property type="entry name" value="FLIPPASE KINASE 1-RELATED"/>
    <property type="match status" value="1"/>
</dbReference>
<keyword evidence="5 10" id="KW-0547">Nucleotide-binding</keyword>
<keyword evidence="15" id="KW-1185">Reference proteome</keyword>
<name>D8RV74_SELML</name>
<feature type="compositionally biased region" description="Polar residues" evidence="12">
    <location>
        <begin position="400"/>
        <end position="409"/>
    </location>
</feature>
<dbReference type="InterPro" id="IPR011009">
    <property type="entry name" value="Kinase-like_dom_sf"/>
</dbReference>